<evidence type="ECO:0000256" key="4">
    <source>
        <dbReference type="ARBA" id="ARBA00023136"/>
    </source>
</evidence>
<reference evidence="6 7" key="1">
    <citation type="submission" date="2015-08" db="EMBL/GenBank/DDBJ databases">
        <title>Next Generation Sequencing and Analysis of the Genome of Puccinia sorghi L Schw, the Causal Agent of Maize Common Rust.</title>
        <authorList>
            <person name="Rochi L."/>
            <person name="Burguener G."/>
            <person name="Darino M."/>
            <person name="Turjanski A."/>
            <person name="Kreff E."/>
            <person name="Dieguez M.J."/>
            <person name="Sacco F."/>
        </authorList>
    </citation>
    <scope>NUCLEOTIDE SEQUENCE [LARGE SCALE GENOMIC DNA]</scope>
    <source>
        <strain evidence="6 7">RO10H11247</strain>
    </source>
</reference>
<feature type="transmembrane region" description="Helical" evidence="5">
    <location>
        <begin position="184"/>
        <end position="211"/>
    </location>
</feature>
<feature type="transmembrane region" description="Helical" evidence="5">
    <location>
        <begin position="91"/>
        <end position="112"/>
    </location>
</feature>
<dbReference type="PANTHER" id="PTHR16201:SF44">
    <property type="entry name" value="SEVEN TRANSMEMBRANE PROTEIN 1"/>
    <property type="match status" value="1"/>
</dbReference>
<keyword evidence="3 5" id="KW-1133">Transmembrane helix</keyword>
<gene>
    <name evidence="6" type="ORF">VP01_196g1</name>
</gene>
<dbReference type="STRING" id="27349.A0A0L6VCC2"/>
<evidence type="ECO:0000256" key="1">
    <source>
        <dbReference type="ARBA" id="ARBA00004141"/>
    </source>
</evidence>
<dbReference type="Proteomes" id="UP000037035">
    <property type="component" value="Unassembled WGS sequence"/>
</dbReference>
<dbReference type="VEuPathDB" id="FungiDB:VP01_196g1"/>
<evidence type="ECO:0000256" key="5">
    <source>
        <dbReference type="SAM" id="Phobius"/>
    </source>
</evidence>
<dbReference type="Pfam" id="PF04193">
    <property type="entry name" value="PQ-loop"/>
    <property type="match status" value="2"/>
</dbReference>
<feature type="transmembrane region" description="Helical" evidence="5">
    <location>
        <begin position="269"/>
        <end position="289"/>
    </location>
</feature>
<dbReference type="PANTHER" id="PTHR16201">
    <property type="entry name" value="SEVEN TRANSMEMBRANE PROTEIN 1-RELATED"/>
    <property type="match status" value="1"/>
</dbReference>
<dbReference type="InterPro" id="IPR051415">
    <property type="entry name" value="LAAT-1"/>
</dbReference>
<proteinExistence type="predicted"/>
<dbReference type="EMBL" id="LAVV01006803">
    <property type="protein sequence ID" value="KNZ58232.1"/>
    <property type="molecule type" value="Genomic_DNA"/>
</dbReference>
<keyword evidence="4 5" id="KW-0472">Membrane</keyword>
<dbReference type="SMART" id="SM00679">
    <property type="entry name" value="CTNS"/>
    <property type="match status" value="2"/>
</dbReference>
<dbReference type="InterPro" id="IPR006603">
    <property type="entry name" value="PQ-loop_rpt"/>
</dbReference>
<feature type="transmembrane region" description="Helical" evidence="5">
    <location>
        <begin position="349"/>
        <end position="367"/>
    </location>
</feature>
<evidence type="ECO:0000256" key="3">
    <source>
        <dbReference type="ARBA" id="ARBA00022989"/>
    </source>
</evidence>
<name>A0A0L6VCC2_9BASI</name>
<dbReference type="GO" id="GO:0016020">
    <property type="term" value="C:membrane"/>
    <property type="evidence" value="ECO:0007669"/>
    <property type="project" value="UniProtKB-SubCell"/>
</dbReference>
<accession>A0A0L6VCC2</accession>
<evidence type="ECO:0000313" key="6">
    <source>
        <dbReference type="EMBL" id="KNZ58232.1"/>
    </source>
</evidence>
<dbReference type="OrthoDB" id="8048523at2759"/>
<comment type="caution">
    <text evidence="6">The sequence shown here is derived from an EMBL/GenBank/DDBJ whole genome shotgun (WGS) entry which is preliminary data.</text>
</comment>
<dbReference type="AlphaFoldDB" id="A0A0L6VCC2"/>
<dbReference type="Gene3D" id="1.20.1280.290">
    <property type="match status" value="2"/>
</dbReference>
<sequence>MSISIESSTNESMSALLGWISIACWYQYNNFKLKVTRTETTFEDGLLMTQIYENCLHKSGEGVSISAVVIWMIGDLTNFFGAAKQHLLDTMIILSVYHTFCDLVLLLQIFYFRWYHRQEAAAADGTLPGSDTGQLEALDESRPALNPSDSEVTPLLSRNLQLDNNNTTTMQSSRTLSSRIHRGLAYCFTGLPSFFAAYGLILFIGLLGWWFSRTSPGPEPGDGLPSVPREVRETWDLSAQIMGWISAGAYLSSRVPQILKNQVTKCHGLSLLFFLVGLLHALYFLYIYIYKKRKSLSSITLHHTPINHDYFHNLSFPSGPAIYIPYGCVSILTKNQLTMMMVFMSFRSWLVGSGATVFVSLNNVLIAEGGGSTLPILEIST</sequence>
<evidence type="ECO:0000256" key="2">
    <source>
        <dbReference type="ARBA" id="ARBA00022692"/>
    </source>
</evidence>
<protein>
    <submittedName>
        <fullName evidence="6">Uncharacterized protein</fullName>
    </submittedName>
</protein>
<keyword evidence="2 5" id="KW-0812">Transmembrane</keyword>
<evidence type="ECO:0000313" key="7">
    <source>
        <dbReference type="Proteomes" id="UP000037035"/>
    </source>
</evidence>
<keyword evidence="7" id="KW-1185">Reference proteome</keyword>
<organism evidence="6 7">
    <name type="scientific">Puccinia sorghi</name>
    <dbReference type="NCBI Taxonomy" id="27349"/>
    <lineage>
        <taxon>Eukaryota</taxon>
        <taxon>Fungi</taxon>
        <taxon>Dikarya</taxon>
        <taxon>Basidiomycota</taxon>
        <taxon>Pucciniomycotina</taxon>
        <taxon>Pucciniomycetes</taxon>
        <taxon>Pucciniales</taxon>
        <taxon>Pucciniaceae</taxon>
        <taxon>Puccinia</taxon>
    </lineage>
</organism>
<comment type="subcellular location">
    <subcellularLocation>
        <location evidence="1">Membrane</location>
        <topology evidence="1">Multi-pass membrane protein</topology>
    </subcellularLocation>
</comment>